<sequence length="103" mass="11719">MNWRNFFVGVSIGFAAAYFVKNRMEAQYISSEKALHIVKQAFKQRGPIDGSWIYTVPEEYYKNHLTYKVYKTGVTRTAGGSLEQYEALVDAKTGTIIEIIQTA</sequence>
<evidence type="ECO:0000313" key="2">
    <source>
        <dbReference type="EMBL" id="MBD1380178.1"/>
    </source>
</evidence>
<evidence type="ECO:0000259" key="1">
    <source>
        <dbReference type="Pfam" id="PF03413"/>
    </source>
</evidence>
<accession>A0A926RVX5</accession>
<keyword evidence="3" id="KW-1185">Reference proteome</keyword>
<gene>
    <name evidence="2" type="ORF">IC621_08045</name>
</gene>
<proteinExistence type="predicted"/>
<protein>
    <submittedName>
        <fullName evidence="2">PepSY domain-containing protein</fullName>
    </submittedName>
</protein>
<dbReference type="RefSeq" id="WP_191157543.1">
    <property type="nucleotide sequence ID" value="NZ_JACXAI010000007.1"/>
</dbReference>
<dbReference type="InterPro" id="IPR025711">
    <property type="entry name" value="PepSY"/>
</dbReference>
<evidence type="ECO:0000313" key="3">
    <source>
        <dbReference type="Proteomes" id="UP000626844"/>
    </source>
</evidence>
<name>A0A926RVX5_9BACI</name>
<dbReference type="Proteomes" id="UP000626844">
    <property type="component" value="Unassembled WGS sequence"/>
</dbReference>
<dbReference type="EMBL" id="JACXAI010000007">
    <property type="protein sequence ID" value="MBD1380178.1"/>
    <property type="molecule type" value="Genomic_DNA"/>
</dbReference>
<comment type="caution">
    <text evidence="2">The sequence shown here is derived from an EMBL/GenBank/DDBJ whole genome shotgun (WGS) entry which is preliminary data.</text>
</comment>
<dbReference type="Pfam" id="PF03413">
    <property type="entry name" value="PepSY"/>
    <property type="match status" value="1"/>
</dbReference>
<dbReference type="AlphaFoldDB" id="A0A926RVX5"/>
<organism evidence="2 3">
    <name type="scientific">Metabacillus arenae</name>
    <dbReference type="NCBI Taxonomy" id="2771434"/>
    <lineage>
        <taxon>Bacteria</taxon>
        <taxon>Bacillati</taxon>
        <taxon>Bacillota</taxon>
        <taxon>Bacilli</taxon>
        <taxon>Bacillales</taxon>
        <taxon>Bacillaceae</taxon>
        <taxon>Metabacillus</taxon>
    </lineage>
</organism>
<feature type="domain" description="PepSY" evidence="1">
    <location>
        <begin position="29"/>
        <end position="99"/>
    </location>
</feature>
<reference evidence="2" key="1">
    <citation type="submission" date="2020-09" db="EMBL/GenBank/DDBJ databases">
        <title>A novel bacterium of genus Bacillus, isolated from South China Sea.</title>
        <authorList>
            <person name="Huang H."/>
            <person name="Mo K."/>
            <person name="Hu Y."/>
        </authorList>
    </citation>
    <scope>NUCLEOTIDE SEQUENCE</scope>
    <source>
        <strain evidence="2">IB182487</strain>
    </source>
</reference>